<keyword evidence="1" id="KW-0472">Membrane</keyword>
<feature type="transmembrane region" description="Helical" evidence="1">
    <location>
        <begin position="121"/>
        <end position="141"/>
    </location>
</feature>
<feature type="transmembrane region" description="Helical" evidence="1">
    <location>
        <begin position="21"/>
        <end position="48"/>
    </location>
</feature>
<protein>
    <submittedName>
        <fullName evidence="2">Uncharacterized protein</fullName>
    </submittedName>
</protein>
<keyword evidence="1" id="KW-0812">Transmembrane</keyword>
<sequence>MVKFSVTKERKNVQEMYLKQAKTVSLIIALLSLLQALLAVIGFVSVLLTLSTVKVSQAVIRGALMNTSINIICFLLFTVLFFVVYARLRKGVTTSIIIQILYIAYMIFSVILSIVKGGFSLQGILVPLMLIVLGIASAYSVKKVERH</sequence>
<dbReference type="Proteomes" id="UP000257055">
    <property type="component" value="Unassembled WGS sequence"/>
</dbReference>
<keyword evidence="3" id="KW-1185">Reference proteome</keyword>
<proteinExistence type="predicted"/>
<accession>A0A3D8TUW4</accession>
<comment type="caution">
    <text evidence="2">The sequence shown here is derived from an EMBL/GenBank/DDBJ whole genome shotgun (WGS) entry which is preliminary data.</text>
</comment>
<dbReference type="EMBL" id="LARY01000001">
    <property type="protein sequence ID" value="RDX02798.1"/>
    <property type="molecule type" value="Genomic_DNA"/>
</dbReference>
<evidence type="ECO:0000313" key="3">
    <source>
        <dbReference type="Proteomes" id="UP000257055"/>
    </source>
</evidence>
<organism evidence="2 3">
    <name type="scientific">Listeria kieliensis</name>
    <dbReference type="NCBI Taxonomy" id="1621700"/>
    <lineage>
        <taxon>Bacteria</taxon>
        <taxon>Bacillati</taxon>
        <taxon>Bacillota</taxon>
        <taxon>Bacilli</taxon>
        <taxon>Bacillales</taxon>
        <taxon>Listeriaceae</taxon>
        <taxon>Listeria</taxon>
    </lineage>
</organism>
<evidence type="ECO:0000256" key="1">
    <source>
        <dbReference type="SAM" id="Phobius"/>
    </source>
</evidence>
<evidence type="ECO:0000313" key="2">
    <source>
        <dbReference type="EMBL" id="RDX02798.1"/>
    </source>
</evidence>
<feature type="transmembrane region" description="Helical" evidence="1">
    <location>
        <begin position="95"/>
        <end position="115"/>
    </location>
</feature>
<feature type="transmembrane region" description="Helical" evidence="1">
    <location>
        <begin position="68"/>
        <end position="88"/>
    </location>
</feature>
<reference evidence="3" key="1">
    <citation type="submission" date="2015-04" db="EMBL/GenBank/DDBJ databases">
        <authorList>
            <person name="Schardt J."/>
            <person name="Mueller-Herbst S."/>
            <person name="Scherer S."/>
            <person name="Huptas C."/>
        </authorList>
    </citation>
    <scope>NUCLEOTIDE SEQUENCE [LARGE SCALE GENOMIC DNA]</scope>
    <source>
        <strain evidence="3">Kiel-L1</strain>
    </source>
</reference>
<keyword evidence="1" id="KW-1133">Transmembrane helix</keyword>
<name>A0A3D8TUW4_9LIST</name>
<dbReference type="AlphaFoldDB" id="A0A3D8TUW4"/>
<gene>
    <name evidence="2" type="ORF">UR08_04640</name>
</gene>